<evidence type="ECO:0000256" key="1">
    <source>
        <dbReference type="ARBA" id="ARBA00004651"/>
    </source>
</evidence>
<feature type="transmembrane region" description="Helical" evidence="11">
    <location>
        <begin position="6"/>
        <end position="34"/>
    </location>
</feature>
<evidence type="ECO:0000313" key="15">
    <source>
        <dbReference type="WBParaSite" id="ECPE_0000370201-mRNA-1"/>
    </source>
</evidence>
<evidence type="ECO:0000256" key="7">
    <source>
        <dbReference type="ARBA" id="ARBA00023170"/>
    </source>
</evidence>
<keyword evidence="9 10" id="KW-0807">Transducer</keyword>
<keyword evidence="8" id="KW-0325">Glycoprotein</keyword>
<dbReference type="PANTHER" id="PTHR24248:SF174">
    <property type="entry name" value="TYRAMINE_OCTOPAMINE RECEPTOR"/>
    <property type="match status" value="1"/>
</dbReference>
<feature type="transmembrane region" description="Helical" evidence="11">
    <location>
        <begin position="46"/>
        <end position="66"/>
    </location>
</feature>
<name>A0A183A9R4_9TREM</name>
<dbReference type="PROSITE" id="PS50262">
    <property type="entry name" value="G_PROTEIN_RECEP_F1_2"/>
    <property type="match status" value="1"/>
</dbReference>
<dbReference type="GO" id="GO:0004930">
    <property type="term" value="F:G protein-coupled receptor activity"/>
    <property type="evidence" value="ECO:0007669"/>
    <property type="project" value="UniProtKB-KW"/>
</dbReference>
<evidence type="ECO:0000256" key="9">
    <source>
        <dbReference type="ARBA" id="ARBA00023224"/>
    </source>
</evidence>
<evidence type="ECO:0000256" key="11">
    <source>
        <dbReference type="SAM" id="Phobius"/>
    </source>
</evidence>
<dbReference type="InterPro" id="IPR000276">
    <property type="entry name" value="GPCR_Rhodpsn"/>
</dbReference>
<evidence type="ECO:0000256" key="6">
    <source>
        <dbReference type="ARBA" id="ARBA00023136"/>
    </source>
</evidence>
<dbReference type="OrthoDB" id="5955450at2759"/>
<feature type="domain" description="G-protein coupled receptors family 1 profile" evidence="12">
    <location>
        <begin position="25"/>
        <end position="541"/>
    </location>
</feature>
<reference evidence="15" key="1">
    <citation type="submission" date="2016-06" db="UniProtKB">
        <authorList>
            <consortium name="WormBaseParasite"/>
        </authorList>
    </citation>
    <scope>IDENTIFICATION</scope>
</reference>
<evidence type="ECO:0000256" key="5">
    <source>
        <dbReference type="ARBA" id="ARBA00023040"/>
    </source>
</evidence>
<keyword evidence="3 10" id="KW-0812">Transmembrane</keyword>
<gene>
    <name evidence="13" type="ORF">ECPE_LOCUS3699</name>
</gene>
<dbReference type="SMART" id="SM01381">
    <property type="entry name" value="7TM_GPCR_Srsx"/>
    <property type="match status" value="1"/>
</dbReference>
<keyword evidence="4 11" id="KW-1133">Transmembrane helix</keyword>
<dbReference type="PRINTS" id="PR00237">
    <property type="entry name" value="GPCRRHODOPSN"/>
</dbReference>
<feature type="transmembrane region" description="Helical" evidence="11">
    <location>
        <begin position="86"/>
        <end position="105"/>
    </location>
</feature>
<dbReference type="AlphaFoldDB" id="A0A183A9R4"/>
<evidence type="ECO:0000256" key="3">
    <source>
        <dbReference type="ARBA" id="ARBA00022692"/>
    </source>
</evidence>
<comment type="subcellular location">
    <subcellularLocation>
        <location evidence="1">Cell membrane</location>
        <topology evidence="1">Multi-pass membrane protein</topology>
    </subcellularLocation>
</comment>
<feature type="transmembrane region" description="Helical" evidence="11">
    <location>
        <begin position="488"/>
        <end position="508"/>
    </location>
</feature>
<evidence type="ECO:0000313" key="13">
    <source>
        <dbReference type="EMBL" id="VDP70263.1"/>
    </source>
</evidence>
<protein>
    <submittedName>
        <fullName evidence="15">G_PROTEIN_RECEP_F1_2 domain-containing protein</fullName>
    </submittedName>
</protein>
<evidence type="ECO:0000259" key="12">
    <source>
        <dbReference type="PROSITE" id="PS50262"/>
    </source>
</evidence>
<keyword evidence="5 10" id="KW-0297">G-protein coupled receptor</keyword>
<organism evidence="15">
    <name type="scientific">Echinostoma caproni</name>
    <dbReference type="NCBI Taxonomy" id="27848"/>
    <lineage>
        <taxon>Eukaryota</taxon>
        <taxon>Metazoa</taxon>
        <taxon>Spiralia</taxon>
        <taxon>Lophotrochozoa</taxon>
        <taxon>Platyhelminthes</taxon>
        <taxon>Trematoda</taxon>
        <taxon>Digenea</taxon>
        <taxon>Plagiorchiida</taxon>
        <taxon>Echinostomata</taxon>
        <taxon>Echinostomatoidea</taxon>
        <taxon>Echinostomatidae</taxon>
        <taxon>Echinostoma</taxon>
    </lineage>
</organism>
<evidence type="ECO:0000256" key="8">
    <source>
        <dbReference type="ARBA" id="ARBA00023180"/>
    </source>
</evidence>
<evidence type="ECO:0000256" key="10">
    <source>
        <dbReference type="RuleBase" id="RU000688"/>
    </source>
</evidence>
<dbReference type="Proteomes" id="UP000272942">
    <property type="component" value="Unassembled WGS sequence"/>
</dbReference>
<dbReference type="PROSITE" id="PS00237">
    <property type="entry name" value="G_PROTEIN_RECEP_F1_1"/>
    <property type="match status" value="1"/>
</dbReference>
<feature type="transmembrane region" description="Helical" evidence="11">
    <location>
        <begin position="183"/>
        <end position="201"/>
    </location>
</feature>
<sequence length="560" mass="62639">MCLQKFGLFTGAILTIGITVMIIVGNTLVVLSVAMHPPLRQVQNSLLISLAVTDLAVGLFVVPPNIVTNMYTGRWIFGQTLCTVHVASDIFFSTASILHLCAIAVDRYLLLRYPTYYLSRRTITGFLFMITLVYLLSAVIVVPPIFGWAAPRYLVATNVTDGGSYCVMNSEIVYVIYSSVGSFYLPAIFILILHLKLFRLVRTRLKIKRKSALNAAARSRLNAEAGVSGFEGPVSRKPNELAHSQLVFDEHQSINKCFILPSKDHNWLLCPACGKSLYCSINQSSSYLYPNPPFGGLNAPNGCHRSTNFDVVHLIRYSSNKSIPVGSSSFNRYSVEKGRTDFPTMQKNAASSKQTSNLILQIKDSTSSTQSQWLHANLATQVHWHMIQRFPRSHSEICLPDHHSMCPITDSRFGAFGLSSRAEMTHTISDLFKCEFSERNNEENLCNESVTSKGNRAIGLSQTTSLGTAAKLREQISMNQERRAARTLSIIVGAFILCWLPFFVMYVLTAICREQCAPAWNVQQLITWLGYSNSAINPIVYTTFNHDFQTALHRLTRYRK</sequence>
<dbReference type="GO" id="GO:0005886">
    <property type="term" value="C:plasma membrane"/>
    <property type="evidence" value="ECO:0007669"/>
    <property type="project" value="UniProtKB-SubCell"/>
</dbReference>
<accession>A0A183A9R4</accession>
<dbReference type="Pfam" id="PF00001">
    <property type="entry name" value="7tm_1"/>
    <property type="match status" value="1"/>
</dbReference>
<proteinExistence type="inferred from homology"/>
<evidence type="ECO:0000256" key="4">
    <source>
        <dbReference type="ARBA" id="ARBA00022989"/>
    </source>
</evidence>
<feature type="transmembrane region" description="Helical" evidence="11">
    <location>
        <begin position="126"/>
        <end position="146"/>
    </location>
</feature>
<reference evidence="13 14" key="2">
    <citation type="submission" date="2018-11" db="EMBL/GenBank/DDBJ databases">
        <authorList>
            <consortium name="Pathogen Informatics"/>
        </authorList>
    </citation>
    <scope>NUCLEOTIDE SEQUENCE [LARGE SCALE GENOMIC DNA]</scope>
    <source>
        <strain evidence="13 14">Egypt</strain>
    </source>
</reference>
<evidence type="ECO:0000313" key="14">
    <source>
        <dbReference type="Proteomes" id="UP000272942"/>
    </source>
</evidence>
<dbReference type="Gene3D" id="1.20.1070.10">
    <property type="entry name" value="Rhodopsin 7-helix transmembrane proteins"/>
    <property type="match status" value="2"/>
</dbReference>
<dbReference type="WBParaSite" id="ECPE_0000370201-mRNA-1">
    <property type="protein sequence ID" value="ECPE_0000370201-mRNA-1"/>
    <property type="gene ID" value="ECPE_0000370201"/>
</dbReference>
<dbReference type="CDD" id="cd14967">
    <property type="entry name" value="7tmA_amine_R-like"/>
    <property type="match status" value="1"/>
</dbReference>
<keyword evidence="2" id="KW-1003">Cell membrane</keyword>
<dbReference type="EMBL" id="UZAN01040609">
    <property type="protein sequence ID" value="VDP70263.1"/>
    <property type="molecule type" value="Genomic_DNA"/>
</dbReference>
<keyword evidence="6 11" id="KW-0472">Membrane</keyword>
<keyword evidence="7 10" id="KW-0675">Receptor</keyword>
<dbReference type="InterPro" id="IPR017452">
    <property type="entry name" value="GPCR_Rhodpsn_7TM"/>
</dbReference>
<dbReference type="PANTHER" id="PTHR24248">
    <property type="entry name" value="ADRENERGIC RECEPTOR-RELATED G-PROTEIN COUPLED RECEPTOR"/>
    <property type="match status" value="1"/>
</dbReference>
<dbReference type="SUPFAM" id="SSF81321">
    <property type="entry name" value="Family A G protein-coupled receptor-like"/>
    <property type="match status" value="1"/>
</dbReference>
<comment type="similarity">
    <text evidence="10">Belongs to the G-protein coupled receptor 1 family.</text>
</comment>
<evidence type="ECO:0000256" key="2">
    <source>
        <dbReference type="ARBA" id="ARBA00022475"/>
    </source>
</evidence>
<keyword evidence="14" id="KW-1185">Reference proteome</keyword>